<evidence type="ECO:0008006" key="3">
    <source>
        <dbReference type="Google" id="ProtNLM"/>
    </source>
</evidence>
<evidence type="ECO:0000313" key="2">
    <source>
        <dbReference type="Proteomes" id="UP000051686"/>
    </source>
</evidence>
<dbReference type="RefSeq" id="WP_057896156.1">
    <property type="nucleotide sequence ID" value="NZ_AZEH01000039.1"/>
</dbReference>
<dbReference type="OrthoDB" id="2299296at2"/>
<accession>A0A0R1M7R8</accession>
<keyword evidence="2" id="KW-1185">Reference proteome</keyword>
<reference evidence="1 2" key="1">
    <citation type="journal article" date="2015" name="Genome Announc.">
        <title>Expanding the biotechnology potential of lactobacilli through comparative genomics of 213 strains and associated genera.</title>
        <authorList>
            <person name="Sun Z."/>
            <person name="Harris H.M."/>
            <person name="McCann A."/>
            <person name="Guo C."/>
            <person name="Argimon S."/>
            <person name="Zhang W."/>
            <person name="Yang X."/>
            <person name="Jeffery I.B."/>
            <person name="Cooney J.C."/>
            <person name="Kagawa T.F."/>
            <person name="Liu W."/>
            <person name="Song Y."/>
            <person name="Salvetti E."/>
            <person name="Wrobel A."/>
            <person name="Rasinkangas P."/>
            <person name="Parkhill J."/>
            <person name="Rea M.C."/>
            <person name="O'Sullivan O."/>
            <person name="Ritari J."/>
            <person name="Douillard F.P."/>
            <person name="Paul Ross R."/>
            <person name="Yang R."/>
            <person name="Briner A.E."/>
            <person name="Felis G.E."/>
            <person name="de Vos W.M."/>
            <person name="Barrangou R."/>
            <person name="Klaenhammer T.R."/>
            <person name="Caufield P.W."/>
            <person name="Cui Y."/>
            <person name="Zhang H."/>
            <person name="O'Toole P.W."/>
        </authorList>
    </citation>
    <scope>NUCLEOTIDE SEQUENCE [LARGE SCALE GENOMIC DNA]</scope>
    <source>
        <strain evidence="1 2">DSM 19972</strain>
    </source>
</reference>
<dbReference type="Pfam" id="PF11184">
    <property type="entry name" value="DUF2969"/>
    <property type="match status" value="1"/>
</dbReference>
<organism evidence="1 2">
    <name type="scientific">Liquorilactobacillus oeni DSM 19972</name>
    <dbReference type="NCBI Taxonomy" id="1423777"/>
    <lineage>
        <taxon>Bacteria</taxon>
        <taxon>Bacillati</taxon>
        <taxon>Bacillota</taxon>
        <taxon>Bacilli</taxon>
        <taxon>Lactobacillales</taxon>
        <taxon>Lactobacillaceae</taxon>
        <taxon>Liquorilactobacillus</taxon>
    </lineage>
</organism>
<evidence type="ECO:0000313" key="1">
    <source>
        <dbReference type="EMBL" id="KRL04172.1"/>
    </source>
</evidence>
<gene>
    <name evidence="1" type="ORF">FD46_GL001291</name>
</gene>
<dbReference type="PATRIC" id="fig|1423777.3.peg.1336"/>
<comment type="caution">
    <text evidence="1">The sequence shown here is derived from an EMBL/GenBank/DDBJ whole genome shotgun (WGS) entry which is preliminary data.</text>
</comment>
<dbReference type="STRING" id="1423777.FD46_GL001291"/>
<dbReference type="AlphaFoldDB" id="A0A0R1M7R8"/>
<name>A0A0R1M7R8_9LACO</name>
<dbReference type="InterPro" id="IPR021351">
    <property type="entry name" value="DUF2969"/>
</dbReference>
<proteinExistence type="predicted"/>
<dbReference type="EMBL" id="AZEH01000039">
    <property type="protein sequence ID" value="KRL04172.1"/>
    <property type="molecule type" value="Genomic_DNA"/>
</dbReference>
<sequence>MSKREKNIEVIEEDKEVNGQFETILKIGTVGVGTIKQEGARFVALFPNGESFKAVSHEEAVNLLIREYHLHRN</sequence>
<dbReference type="Proteomes" id="UP000051686">
    <property type="component" value="Unassembled WGS sequence"/>
</dbReference>
<protein>
    <recommendedName>
        <fullName evidence="3">DUF2969 domain-containing protein</fullName>
    </recommendedName>
</protein>